<keyword evidence="3" id="KW-1185">Reference proteome</keyword>
<dbReference type="EMBL" id="JAABOA010005455">
    <property type="protein sequence ID" value="KAF9577011.1"/>
    <property type="molecule type" value="Genomic_DNA"/>
</dbReference>
<protein>
    <submittedName>
        <fullName evidence="2">Uncharacterized protein</fullName>
    </submittedName>
</protein>
<dbReference type="OrthoDB" id="2333384at2759"/>
<sequence length="512" mass="55466">MSLIASGIRKSQDVPTLSPSQLQAQTPSIDTPPASALSPARHILPPGEHTFPFSFLVHESWPAVISSRPIHIQYHVQATLQVQSLLSFMAHSHHVSKPVQLLQQEEAVLAHLSDQLFGISLPTPSSPSSSTSGSSTPSNNTVVSSAPLHLISNSRVEPRTEDLGAGTQSESSSSTSSSQEASLSTASLPSQSSSLTLSPPPRLSSYISFPCKLLPQSATIPLSVNLALKGNATTVTKITLEMHEGIYALLGDSHADEASSQRVLLDERLVTRQNCPIQDWPSSTYEEPVHIPKRLLFKVPKLACSPANPPNREKTFVSSVDGFRLEKGFCHASGIYSSSRVEVTHTVRVLIHIQGLSNDIHSKIETDVAEAETEVWIVDTHETRDNDHTLPSYFRSFSTALVDGDRLAELDRQVVEALLDDHPPSPSAPSSSNMSTLPPRYEESIRFSSSPSSSVYDLTVSSSSSPFISPYSSRRSSRTFFGSNRHSVASLDFERLAQQASFTHSSPTVCAT</sequence>
<evidence type="ECO:0000256" key="1">
    <source>
        <dbReference type="SAM" id="MobiDB-lite"/>
    </source>
</evidence>
<proteinExistence type="predicted"/>
<gene>
    <name evidence="2" type="ORF">BGW38_008073</name>
</gene>
<dbReference type="InterPro" id="IPR014756">
    <property type="entry name" value="Ig_E-set"/>
</dbReference>
<dbReference type="AlphaFoldDB" id="A0A9P6FLM7"/>
<dbReference type="SUPFAM" id="SSF81296">
    <property type="entry name" value="E set domains"/>
    <property type="match status" value="1"/>
</dbReference>
<accession>A0A9P6FLM7</accession>
<evidence type="ECO:0000313" key="2">
    <source>
        <dbReference type="EMBL" id="KAF9577011.1"/>
    </source>
</evidence>
<feature type="compositionally biased region" description="Polar residues" evidence="1">
    <location>
        <begin position="13"/>
        <end position="29"/>
    </location>
</feature>
<feature type="region of interest" description="Disordered" evidence="1">
    <location>
        <begin position="1"/>
        <end position="35"/>
    </location>
</feature>
<dbReference type="Gene3D" id="2.60.40.640">
    <property type="match status" value="1"/>
</dbReference>
<dbReference type="Proteomes" id="UP000780801">
    <property type="component" value="Unassembled WGS sequence"/>
</dbReference>
<dbReference type="InterPro" id="IPR014752">
    <property type="entry name" value="Arrestin-like_C"/>
</dbReference>
<feature type="compositionally biased region" description="Low complexity" evidence="1">
    <location>
        <begin position="120"/>
        <end position="145"/>
    </location>
</feature>
<reference evidence="2" key="1">
    <citation type="journal article" date="2020" name="Fungal Divers.">
        <title>Resolving the Mortierellaceae phylogeny through synthesis of multi-gene phylogenetics and phylogenomics.</title>
        <authorList>
            <person name="Vandepol N."/>
            <person name="Liber J."/>
            <person name="Desiro A."/>
            <person name="Na H."/>
            <person name="Kennedy M."/>
            <person name="Barry K."/>
            <person name="Grigoriev I.V."/>
            <person name="Miller A.N."/>
            <person name="O'Donnell K."/>
            <person name="Stajich J.E."/>
            <person name="Bonito G."/>
        </authorList>
    </citation>
    <scope>NUCLEOTIDE SEQUENCE</scope>
    <source>
        <strain evidence="2">KOD1015</strain>
    </source>
</reference>
<organism evidence="2 3">
    <name type="scientific">Lunasporangiospora selenospora</name>
    <dbReference type="NCBI Taxonomy" id="979761"/>
    <lineage>
        <taxon>Eukaryota</taxon>
        <taxon>Fungi</taxon>
        <taxon>Fungi incertae sedis</taxon>
        <taxon>Mucoromycota</taxon>
        <taxon>Mortierellomycotina</taxon>
        <taxon>Mortierellomycetes</taxon>
        <taxon>Mortierellales</taxon>
        <taxon>Mortierellaceae</taxon>
        <taxon>Lunasporangiospora</taxon>
    </lineage>
</organism>
<comment type="caution">
    <text evidence="2">The sequence shown here is derived from an EMBL/GenBank/DDBJ whole genome shotgun (WGS) entry which is preliminary data.</text>
</comment>
<feature type="region of interest" description="Disordered" evidence="1">
    <location>
        <begin position="120"/>
        <end position="197"/>
    </location>
</feature>
<feature type="compositionally biased region" description="Low complexity" evidence="1">
    <location>
        <begin position="168"/>
        <end position="197"/>
    </location>
</feature>
<name>A0A9P6FLM7_9FUNG</name>
<feature type="region of interest" description="Disordered" evidence="1">
    <location>
        <begin position="419"/>
        <end position="453"/>
    </location>
</feature>
<evidence type="ECO:0000313" key="3">
    <source>
        <dbReference type="Proteomes" id="UP000780801"/>
    </source>
</evidence>